<name>A0A9X3YPA7_9GAMM</name>
<keyword evidence="2" id="KW-1185">Reference proteome</keyword>
<dbReference type="Proteomes" id="UP001139971">
    <property type="component" value="Unassembled WGS sequence"/>
</dbReference>
<proteinExistence type="predicted"/>
<comment type="caution">
    <text evidence="1">The sequence shown here is derived from an EMBL/GenBank/DDBJ whole genome shotgun (WGS) entry which is preliminary data.</text>
</comment>
<dbReference type="AlphaFoldDB" id="A0A9X3YPA7"/>
<evidence type="ECO:0000313" key="2">
    <source>
        <dbReference type="Proteomes" id="UP001139971"/>
    </source>
</evidence>
<evidence type="ECO:0000313" key="1">
    <source>
        <dbReference type="EMBL" id="MDC8014965.1"/>
    </source>
</evidence>
<dbReference type="EMBL" id="JAOVZO020000019">
    <property type="protein sequence ID" value="MDC8014965.1"/>
    <property type="molecule type" value="Genomic_DNA"/>
</dbReference>
<sequence>MPSSTSSSETASSEAALDARAIVDRPGFVRLTASDRPGVAQPVPEREIPQRPWPAMLATAALIFCLALGVWEWRMRAIGLAAGDLGDSPSGWAEQRRRLDAGGVQVAIVGDSRILFGTDLDRYERVTGVRPVQLALPGTNGRYLLENVAHHSSFDGLLIVGISEVHYFGNPPGRATDALARYAFESPSQWSGQQLYVMLSRELAFLDDNYRLSKLVRRLDHGWRAGARGEYGRPWKLYTMTDDRQARMWAPIERPGFLQDHARYAWFAAPPRKLDDAVIASTQRITREAVAAIRARGGEVVFLRPPASGPLHEKQVAALPRARGWDPLLRDAGVQGVYFDDEPAMRGLAIPEYSHVSAACATVYTDAYARALARLTPRVSVRADAPPPLSPADCADR</sequence>
<organism evidence="1 2">
    <name type="scientific">Tahibacter soli</name>
    <dbReference type="NCBI Taxonomy" id="2983605"/>
    <lineage>
        <taxon>Bacteria</taxon>
        <taxon>Pseudomonadati</taxon>
        <taxon>Pseudomonadota</taxon>
        <taxon>Gammaproteobacteria</taxon>
        <taxon>Lysobacterales</taxon>
        <taxon>Rhodanobacteraceae</taxon>
        <taxon>Tahibacter</taxon>
    </lineage>
</organism>
<reference evidence="1" key="1">
    <citation type="submission" date="2023-02" db="EMBL/GenBank/DDBJ databases">
        <title>Tahibacter soli sp. nov. isolated from soil.</title>
        <authorList>
            <person name="Baek J.H."/>
            <person name="Lee J.K."/>
            <person name="Choi D.G."/>
            <person name="Jeon C.O."/>
        </authorList>
    </citation>
    <scope>NUCLEOTIDE SEQUENCE</scope>
    <source>
        <strain evidence="1">BL</strain>
    </source>
</reference>
<accession>A0A9X3YPA7</accession>
<protein>
    <submittedName>
        <fullName evidence="1">Uncharacterized protein</fullName>
    </submittedName>
</protein>
<dbReference type="RefSeq" id="WP_263540799.1">
    <property type="nucleotide sequence ID" value="NZ_JAOVZO020000019.1"/>
</dbReference>
<gene>
    <name evidence="1" type="ORF">OD750_020670</name>
</gene>